<sequence length="72" mass="7797">MRRFCGTWGRENAGTGTCIPEDTRRSIAPYILGHHLARKLGLTTGHSDTSYDPVTLRCACMCGILPGACLES</sequence>
<dbReference type="EMBL" id="CP031385">
    <property type="protein sequence ID" value="QPG94485.1"/>
    <property type="molecule type" value="Genomic_DNA"/>
</dbReference>
<name>A0A7S9PSL8_EPIFF</name>
<proteinExistence type="predicted"/>
<gene>
    <name evidence="1" type="ORF">C2857_006185</name>
</gene>
<dbReference type="Proteomes" id="UP000594364">
    <property type="component" value="Chromosome 1"/>
</dbReference>
<evidence type="ECO:0000313" key="2">
    <source>
        <dbReference type="Proteomes" id="UP000594364"/>
    </source>
</evidence>
<accession>A0A7S9PSL8</accession>
<dbReference type="AlphaFoldDB" id="A0A7S9PSL8"/>
<protein>
    <submittedName>
        <fullName evidence="1">Uncharacterized protein</fullName>
    </submittedName>
</protein>
<organism evidence="1 2">
    <name type="scientific">Epichloe festucae (strain Fl1)</name>
    <dbReference type="NCBI Taxonomy" id="877507"/>
    <lineage>
        <taxon>Eukaryota</taxon>
        <taxon>Fungi</taxon>
        <taxon>Dikarya</taxon>
        <taxon>Ascomycota</taxon>
        <taxon>Pezizomycotina</taxon>
        <taxon>Sordariomycetes</taxon>
        <taxon>Hypocreomycetidae</taxon>
        <taxon>Hypocreales</taxon>
        <taxon>Clavicipitaceae</taxon>
        <taxon>Epichloe</taxon>
    </lineage>
</organism>
<reference evidence="1 2" key="1">
    <citation type="journal article" date="2018" name="PLoS Genet.">
        <title>Repeat elements organise 3D genome structure and mediate transcription in the filamentous fungus Epichloe festucae.</title>
        <authorList>
            <person name="Winter D.J."/>
            <person name="Ganley A.R.D."/>
            <person name="Young C.A."/>
            <person name="Liachko I."/>
            <person name="Schardl C.L."/>
            <person name="Dupont P.Y."/>
            <person name="Berry D."/>
            <person name="Ram A."/>
            <person name="Scott B."/>
            <person name="Cox M.P."/>
        </authorList>
    </citation>
    <scope>NUCLEOTIDE SEQUENCE [LARGE SCALE GENOMIC DNA]</scope>
    <source>
        <strain evidence="1 2">Fl1</strain>
    </source>
</reference>
<evidence type="ECO:0000313" key="1">
    <source>
        <dbReference type="EMBL" id="QPG94485.1"/>
    </source>
</evidence>
<keyword evidence="2" id="KW-1185">Reference proteome</keyword>